<feature type="transmembrane region" description="Helical" evidence="17">
    <location>
        <begin position="101"/>
        <end position="119"/>
    </location>
</feature>
<dbReference type="EMBL" id="HG964446">
    <property type="protein sequence ID" value="CDO88815.1"/>
    <property type="molecule type" value="Genomic_DNA"/>
</dbReference>
<keyword evidence="20" id="KW-1185">Reference proteome</keyword>
<dbReference type="eggNOG" id="COG1968">
    <property type="taxonomic scope" value="Bacteria"/>
</dbReference>
<dbReference type="HAMAP" id="MF_01006">
    <property type="entry name" value="Undec_diphosphatase"/>
    <property type="match status" value="1"/>
</dbReference>
<feature type="transmembrane region" description="Helical" evidence="17">
    <location>
        <begin position="219"/>
        <end position="237"/>
    </location>
</feature>
<keyword evidence="7 17" id="KW-0378">Hydrolase</keyword>
<evidence type="ECO:0000256" key="16">
    <source>
        <dbReference type="ARBA" id="ARBA00047594"/>
    </source>
</evidence>
<feature type="transmembrane region" description="Helical" evidence="17">
    <location>
        <begin position="278"/>
        <end position="298"/>
    </location>
</feature>
<sequence length="299" mass="31689">MSAHLSYVEALLVGAAQGVTELFPVSSLGHSILVPALIGGQWARDLDVSAPKSPYLAFLVGLHVATAAALLVFFRRDWLRVLAGFVSSARHRRIRTPNERLAWLLVAATIPVALAGLFGEKLFRTTLGKPIPAAAFLLLNGIALYAAEVLRRRADSPAIADDEHGGKAVDNRLAQLPLGRGVLIGSAQILALLPGISRSGITIVAGLWRGLSHEDAARFSFLLATPIILAAGVYKIPELFGPLGAGIAGQVLAGSLASFVCAYLAVRYLTRYFETRTLIPFAIYCALFGAGSLAWLTLG</sequence>
<reference evidence="18" key="2">
    <citation type="submission" date="2014-04" db="EMBL/GenBank/DDBJ databases">
        <authorList>
            <person name="Xu Y.W."/>
            <person name="Yang Q."/>
        </authorList>
    </citation>
    <scope>NUCLEOTIDE SEQUENCE</scope>
    <source>
        <strain evidence="18">DSM 44626</strain>
    </source>
</reference>
<dbReference type="GO" id="GO:0009252">
    <property type="term" value="P:peptidoglycan biosynthetic process"/>
    <property type="evidence" value="ECO:0007669"/>
    <property type="project" value="UniProtKB-KW"/>
</dbReference>
<dbReference type="STRING" id="47839.BN973_03185"/>
<dbReference type="Proteomes" id="UP000193710">
    <property type="component" value="Unassembled WGS sequence"/>
</dbReference>
<evidence type="ECO:0000256" key="1">
    <source>
        <dbReference type="ARBA" id="ARBA00004651"/>
    </source>
</evidence>
<dbReference type="GO" id="GO:0005886">
    <property type="term" value="C:plasma membrane"/>
    <property type="evidence" value="ECO:0007669"/>
    <property type="project" value="UniProtKB-SubCell"/>
</dbReference>
<comment type="catalytic activity">
    <reaction evidence="16 17">
        <text>di-trans,octa-cis-undecaprenyl diphosphate + H2O = di-trans,octa-cis-undecaprenyl phosphate + phosphate + H(+)</text>
        <dbReference type="Rhea" id="RHEA:28094"/>
        <dbReference type="ChEBI" id="CHEBI:15377"/>
        <dbReference type="ChEBI" id="CHEBI:15378"/>
        <dbReference type="ChEBI" id="CHEBI:43474"/>
        <dbReference type="ChEBI" id="CHEBI:58405"/>
        <dbReference type="ChEBI" id="CHEBI:60392"/>
        <dbReference type="EC" id="3.6.1.27"/>
    </reaction>
</comment>
<evidence type="ECO:0000256" key="17">
    <source>
        <dbReference type="HAMAP-Rule" id="MF_01006"/>
    </source>
</evidence>
<comment type="function">
    <text evidence="17">Catalyzes the dephosphorylation of undecaprenyl diphosphate (UPP). Confers resistance to bacitracin.</text>
</comment>
<evidence type="ECO:0000256" key="7">
    <source>
        <dbReference type="ARBA" id="ARBA00022801"/>
    </source>
</evidence>
<keyword evidence="6 17" id="KW-0812">Transmembrane</keyword>
<dbReference type="InterPro" id="IPR003824">
    <property type="entry name" value="UppP"/>
</dbReference>
<evidence type="ECO:0000313" key="18">
    <source>
        <dbReference type="EMBL" id="CDO88815.1"/>
    </source>
</evidence>
<dbReference type="GO" id="GO:0050380">
    <property type="term" value="F:undecaprenyl-diphosphatase activity"/>
    <property type="evidence" value="ECO:0007669"/>
    <property type="project" value="UniProtKB-UniRule"/>
</dbReference>
<evidence type="ECO:0000256" key="3">
    <source>
        <dbReference type="ARBA" id="ARBA00012374"/>
    </source>
</evidence>
<dbReference type="NCBIfam" id="NF001395">
    <property type="entry name" value="PRK00281.3-1"/>
    <property type="match status" value="1"/>
</dbReference>
<reference evidence="19 20" key="3">
    <citation type="submission" date="2016-01" db="EMBL/GenBank/DDBJ databases">
        <title>The new phylogeny of the genus Mycobacterium.</title>
        <authorList>
            <person name="Tarcisio F."/>
            <person name="Conor M."/>
            <person name="Antonella G."/>
            <person name="Elisabetta G."/>
            <person name="Giulia F.S."/>
            <person name="Sara T."/>
            <person name="Anna F."/>
            <person name="Clotilde B."/>
            <person name="Roberto B."/>
            <person name="Veronica D.S."/>
            <person name="Fabio R."/>
            <person name="Monica P."/>
            <person name="Olivier J."/>
            <person name="Enrico T."/>
            <person name="Nicola S."/>
        </authorList>
    </citation>
    <scope>NUCLEOTIDE SEQUENCE [LARGE SCALE GENOMIC DNA]</scope>
    <source>
        <strain evidence="19 20">DSM 44626</strain>
    </source>
</reference>
<dbReference type="HOGENOM" id="CLU_060296_1_1_11"/>
<dbReference type="EC" id="3.6.1.27" evidence="3 17"/>
<evidence type="ECO:0000256" key="13">
    <source>
        <dbReference type="ARBA" id="ARBA00023316"/>
    </source>
</evidence>
<keyword evidence="5 17" id="KW-1003">Cell membrane</keyword>
<keyword evidence="10 17" id="KW-1133">Transmembrane helix</keyword>
<protein>
    <recommendedName>
        <fullName evidence="4 17">Undecaprenyl-diphosphatase</fullName>
        <ecNumber evidence="3 17">3.6.1.27</ecNumber>
    </recommendedName>
    <alternativeName>
        <fullName evidence="15 17">Bacitracin resistance protein</fullName>
    </alternativeName>
    <alternativeName>
        <fullName evidence="14 17">Undecaprenyl pyrophosphate phosphatase</fullName>
    </alternativeName>
</protein>
<evidence type="ECO:0000256" key="4">
    <source>
        <dbReference type="ARBA" id="ARBA00021581"/>
    </source>
</evidence>
<evidence type="ECO:0000313" key="20">
    <source>
        <dbReference type="Proteomes" id="UP000193710"/>
    </source>
</evidence>
<comment type="miscellaneous">
    <text evidence="17">Bacitracin is thought to be involved in the inhibition of peptidoglycan synthesis by sequestering undecaprenyl diphosphate, thereby reducing the pool of lipid carrier available.</text>
</comment>
<reference evidence="18" key="1">
    <citation type="journal article" date="2014" name="Genome Announc.">
        <title>Draft Genome Sequence of Mycobacterium triplex DSM 44626.</title>
        <authorList>
            <person name="Sassi M."/>
            <person name="Croce O."/>
            <person name="Robert C."/>
            <person name="Raoult D."/>
            <person name="Drancourt M."/>
        </authorList>
    </citation>
    <scope>NUCLEOTIDE SEQUENCE [LARGE SCALE GENOMIC DNA]</scope>
    <source>
        <strain evidence="18">DSM 44626</strain>
    </source>
</reference>
<dbReference type="EMBL" id="LQPY01000036">
    <property type="protein sequence ID" value="ORX00318.1"/>
    <property type="molecule type" value="Genomic_DNA"/>
</dbReference>
<gene>
    <name evidence="17" type="primary">uppP</name>
    <name evidence="19" type="ORF">AWC29_25140</name>
    <name evidence="18" type="ORF">BN973_03185</name>
</gene>
<organism evidence="18">
    <name type="scientific">Mycobacterium triplex</name>
    <dbReference type="NCBI Taxonomy" id="47839"/>
    <lineage>
        <taxon>Bacteria</taxon>
        <taxon>Bacillati</taxon>
        <taxon>Actinomycetota</taxon>
        <taxon>Actinomycetes</taxon>
        <taxon>Mycobacteriales</taxon>
        <taxon>Mycobacteriaceae</taxon>
        <taxon>Mycobacterium</taxon>
        <taxon>Mycobacterium simiae complex</taxon>
    </lineage>
</organism>
<evidence type="ECO:0000256" key="11">
    <source>
        <dbReference type="ARBA" id="ARBA00023136"/>
    </source>
</evidence>
<feature type="transmembrane region" description="Helical" evidence="17">
    <location>
        <begin position="131"/>
        <end position="150"/>
    </location>
</feature>
<keyword evidence="8 17" id="KW-0133">Cell shape</keyword>
<evidence type="ECO:0000256" key="2">
    <source>
        <dbReference type="ARBA" id="ARBA00010621"/>
    </source>
</evidence>
<evidence type="ECO:0000256" key="5">
    <source>
        <dbReference type="ARBA" id="ARBA00022475"/>
    </source>
</evidence>
<dbReference type="GO" id="GO:0008360">
    <property type="term" value="P:regulation of cell shape"/>
    <property type="evidence" value="ECO:0007669"/>
    <property type="project" value="UniProtKB-KW"/>
</dbReference>
<proteinExistence type="inferred from homology"/>
<keyword evidence="12 17" id="KW-0046">Antibiotic resistance</keyword>
<dbReference type="Pfam" id="PF02673">
    <property type="entry name" value="BacA"/>
    <property type="match status" value="1"/>
</dbReference>
<evidence type="ECO:0000256" key="10">
    <source>
        <dbReference type="ARBA" id="ARBA00022989"/>
    </source>
</evidence>
<name>A0A024JYB5_9MYCO</name>
<feature type="transmembrane region" description="Helical" evidence="17">
    <location>
        <begin position="55"/>
        <end position="74"/>
    </location>
</feature>
<evidence type="ECO:0000256" key="6">
    <source>
        <dbReference type="ARBA" id="ARBA00022692"/>
    </source>
</evidence>
<dbReference type="Proteomes" id="UP000028880">
    <property type="component" value="Unassembled WGS sequence"/>
</dbReference>
<comment type="subcellular location">
    <subcellularLocation>
        <location evidence="1 17">Cell membrane</location>
        <topology evidence="1 17">Multi-pass membrane protein</topology>
    </subcellularLocation>
</comment>
<keyword evidence="11 17" id="KW-0472">Membrane</keyword>
<evidence type="ECO:0000256" key="14">
    <source>
        <dbReference type="ARBA" id="ARBA00032707"/>
    </source>
</evidence>
<evidence type="ECO:0000313" key="19">
    <source>
        <dbReference type="EMBL" id="ORX00318.1"/>
    </source>
</evidence>
<keyword evidence="9 17" id="KW-0573">Peptidoglycan synthesis</keyword>
<dbReference type="PANTHER" id="PTHR30622">
    <property type="entry name" value="UNDECAPRENYL-DIPHOSPHATASE"/>
    <property type="match status" value="1"/>
</dbReference>
<dbReference type="AlphaFoldDB" id="A0A024JYB5"/>
<evidence type="ECO:0000256" key="15">
    <source>
        <dbReference type="ARBA" id="ARBA00032932"/>
    </source>
</evidence>
<dbReference type="OrthoDB" id="9808289at2"/>
<comment type="similarity">
    <text evidence="2 17">Belongs to the UppP family.</text>
</comment>
<evidence type="ECO:0000256" key="8">
    <source>
        <dbReference type="ARBA" id="ARBA00022960"/>
    </source>
</evidence>
<dbReference type="RefSeq" id="WP_036469184.1">
    <property type="nucleotide sequence ID" value="NZ_HG964446.1"/>
</dbReference>
<dbReference type="PANTHER" id="PTHR30622:SF4">
    <property type="entry name" value="UNDECAPRENYL-DIPHOSPHATASE"/>
    <property type="match status" value="1"/>
</dbReference>
<evidence type="ECO:0000256" key="9">
    <source>
        <dbReference type="ARBA" id="ARBA00022984"/>
    </source>
</evidence>
<dbReference type="GO" id="GO:0071555">
    <property type="term" value="P:cell wall organization"/>
    <property type="evidence" value="ECO:0007669"/>
    <property type="project" value="UniProtKB-KW"/>
</dbReference>
<feature type="transmembrane region" description="Helical" evidence="17">
    <location>
        <begin position="243"/>
        <end position="266"/>
    </location>
</feature>
<keyword evidence="13 17" id="KW-0961">Cell wall biogenesis/degradation</keyword>
<evidence type="ECO:0000256" key="12">
    <source>
        <dbReference type="ARBA" id="ARBA00023251"/>
    </source>
</evidence>
<dbReference type="GO" id="GO:0046677">
    <property type="term" value="P:response to antibiotic"/>
    <property type="evidence" value="ECO:0007669"/>
    <property type="project" value="UniProtKB-UniRule"/>
</dbReference>
<accession>A0A024JYB5</accession>